<evidence type="ECO:0000313" key="2">
    <source>
        <dbReference type="Proteomes" id="UP000646548"/>
    </source>
</evidence>
<dbReference type="Proteomes" id="UP000646548">
    <property type="component" value="Unassembled WGS sequence"/>
</dbReference>
<protein>
    <submittedName>
        <fullName evidence="1">Uncharacterized protein</fullName>
    </submittedName>
</protein>
<dbReference type="AlphaFoldDB" id="A0A834BQ64"/>
<comment type="caution">
    <text evidence="1">The sequence shown here is derived from an EMBL/GenBank/DDBJ whole genome shotgun (WGS) entry which is preliminary data.</text>
</comment>
<gene>
    <name evidence="1" type="ORF">FQA47_013235</name>
</gene>
<evidence type="ECO:0000313" key="1">
    <source>
        <dbReference type="EMBL" id="KAF6715204.1"/>
    </source>
</evidence>
<proteinExistence type="predicted"/>
<sequence>MLQDDSSADPRQPDSDKDLHLLLLKINRLSREKSLQAGDANNALLPPETLLVISDPSDKPVKSISTRVFSQKFRVQRTPQEELMIVVANGNQRQMWGVL</sequence>
<organism evidence="1 2">
    <name type="scientific">Oryzias melastigma</name>
    <name type="common">Marine medaka</name>
    <dbReference type="NCBI Taxonomy" id="30732"/>
    <lineage>
        <taxon>Eukaryota</taxon>
        <taxon>Metazoa</taxon>
        <taxon>Chordata</taxon>
        <taxon>Craniata</taxon>
        <taxon>Vertebrata</taxon>
        <taxon>Euteleostomi</taxon>
        <taxon>Actinopterygii</taxon>
        <taxon>Neopterygii</taxon>
        <taxon>Teleostei</taxon>
        <taxon>Neoteleostei</taxon>
        <taxon>Acanthomorphata</taxon>
        <taxon>Ovalentaria</taxon>
        <taxon>Atherinomorphae</taxon>
        <taxon>Beloniformes</taxon>
        <taxon>Adrianichthyidae</taxon>
        <taxon>Oryziinae</taxon>
        <taxon>Oryzias</taxon>
    </lineage>
</organism>
<reference evidence="1" key="1">
    <citation type="journal article" name="BMC Genomics">
        <title>Long-read sequencing and de novo genome assembly of marine medaka (Oryzias melastigma).</title>
        <authorList>
            <person name="Liang P."/>
            <person name="Saqib H.S.A."/>
            <person name="Ni X."/>
            <person name="Shen Y."/>
        </authorList>
    </citation>
    <scope>NUCLEOTIDE SEQUENCE</scope>
    <source>
        <strain evidence="1">Bigg-433</strain>
    </source>
</reference>
<accession>A0A834BQ64</accession>
<dbReference type="EMBL" id="WKFB01001145">
    <property type="protein sequence ID" value="KAF6715204.1"/>
    <property type="molecule type" value="Genomic_DNA"/>
</dbReference>
<name>A0A834BQ64_ORYME</name>